<dbReference type="Proteomes" id="UP000192534">
    <property type="component" value="Unassembled WGS sequence"/>
</dbReference>
<comment type="caution">
    <text evidence="1">The sequence shown here is derived from an EMBL/GenBank/DDBJ whole genome shotgun (WGS) entry which is preliminary data.</text>
</comment>
<dbReference type="AlphaFoldDB" id="A0A1X0IVJ7"/>
<gene>
    <name evidence="1" type="ORF">BST42_13505</name>
</gene>
<dbReference type="RefSeq" id="WP_083119268.1">
    <property type="nucleotide sequence ID" value="NZ_JACKUO010000011.1"/>
</dbReference>
<protein>
    <submittedName>
        <fullName evidence="1">Uncharacterized protein</fullName>
    </submittedName>
</protein>
<organism evidence="1 2">
    <name type="scientific">Mycolicibacterium rhodesiae</name>
    <name type="common">Mycobacterium rhodesiae</name>
    <dbReference type="NCBI Taxonomy" id="36814"/>
    <lineage>
        <taxon>Bacteria</taxon>
        <taxon>Bacillati</taxon>
        <taxon>Actinomycetota</taxon>
        <taxon>Actinomycetes</taxon>
        <taxon>Mycobacteriales</taxon>
        <taxon>Mycobacteriaceae</taxon>
        <taxon>Mycolicibacterium</taxon>
    </lineage>
</organism>
<evidence type="ECO:0000313" key="1">
    <source>
        <dbReference type="EMBL" id="ORB53037.1"/>
    </source>
</evidence>
<accession>A0A1X0IVJ7</accession>
<keyword evidence="2" id="KW-1185">Reference proteome</keyword>
<dbReference type="EMBL" id="MVIH01000005">
    <property type="protein sequence ID" value="ORB53037.1"/>
    <property type="molecule type" value="Genomic_DNA"/>
</dbReference>
<dbReference type="OrthoDB" id="5124265at2"/>
<proteinExistence type="predicted"/>
<name>A0A1X0IVJ7_MYCRH</name>
<reference evidence="1 2" key="1">
    <citation type="submission" date="2016-12" db="EMBL/GenBank/DDBJ databases">
        <title>The new phylogeny of genus Mycobacterium.</title>
        <authorList>
            <person name="Tortoli E."/>
            <person name="Trovato A."/>
            <person name="Cirillo D.M."/>
        </authorList>
    </citation>
    <scope>NUCLEOTIDE SEQUENCE [LARGE SCALE GENOMIC DNA]</scope>
    <source>
        <strain evidence="1 2">DSM 44223</strain>
    </source>
</reference>
<evidence type="ECO:0000313" key="2">
    <source>
        <dbReference type="Proteomes" id="UP000192534"/>
    </source>
</evidence>
<sequence length="376" mass="38465">MRLVADSGLWRIGPAVAAVPLVAVLEVDGAVLAWTVDESGDAADAQITLTDAARADWLWRVLGEGGHHALAAATVEPPDHTAGVDLSGVEVRPGSVDGLRRLAVGHWLRRWWPASVRDGIVGLDPALLDAEIALLTADAEDFVADDGLDADIGALLAPHAGALAMHLLVGDTRVVALVRNCVRLAEEMGVDAAGWADLSDAVENIRPQPAAVRQDDYALAAGGDTGPAPSGLIARGAASIAWSGVPGGVFDAAEDTVSWAVAADGDAVTATVHTAVIGPGSPAGIPVALRCGDITGVGVLDGSGRATISLLHGPNAPLTATGGWDQDWSATVVTVGAEVSEAVDARERVRRFARQRLAHPGPDAFLAETLAAESDY</sequence>